<dbReference type="EMBL" id="LAHD01000067">
    <property type="protein sequence ID" value="PHK01669.1"/>
    <property type="molecule type" value="Genomic_DNA"/>
</dbReference>
<organism evidence="2 3">
    <name type="scientific">Nostoc linckia z8</name>
    <dbReference type="NCBI Taxonomy" id="1628746"/>
    <lineage>
        <taxon>Bacteria</taxon>
        <taxon>Bacillati</taxon>
        <taxon>Cyanobacteriota</taxon>
        <taxon>Cyanophyceae</taxon>
        <taxon>Nostocales</taxon>
        <taxon>Nostocaceae</taxon>
        <taxon>Nostoc</taxon>
    </lineage>
</organism>
<dbReference type="AlphaFoldDB" id="A0A9Q6EK20"/>
<protein>
    <recommendedName>
        <fullName evidence="1">UPF0311 protein VF08_21630</fullName>
    </recommendedName>
</protein>
<dbReference type="PANTHER" id="PTHR37315">
    <property type="entry name" value="UPF0311 PROTEIN BLR7842"/>
    <property type="match status" value="1"/>
</dbReference>
<dbReference type="InterPro" id="IPR020915">
    <property type="entry name" value="UPF0311"/>
</dbReference>
<dbReference type="GeneID" id="57096548"/>
<evidence type="ECO:0000256" key="1">
    <source>
        <dbReference type="HAMAP-Rule" id="MF_00775"/>
    </source>
</evidence>
<evidence type="ECO:0000313" key="2">
    <source>
        <dbReference type="EMBL" id="PHK01669.1"/>
    </source>
</evidence>
<reference evidence="2 3" key="1">
    <citation type="submission" date="2015-02" db="EMBL/GenBank/DDBJ databases">
        <title>Nostoc linckia genome annotation.</title>
        <authorList>
            <person name="Zhou Z."/>
        </authorList>
    </citation>
    <scope>NUCLEOTIDE SEQUENCE [LARGE SCALE GENOMIC DNA]</scope>
    <source>
        <strain evidence="3">z8</strain>
    </source>
</reference>
<dbReference type="Gene3D" id="2.40.160.20">
    <property type="match status" value="1"/>
</dbReference>
<evidence type="ECO:0000313" key="3">
    <source>
        <dbReference type="Proteomes" id="UP000222310"/>
    </source>
</evidence>
<accession>A0A9Q6EK20</accession>
<dbReference type="PANTHER" id="PTHR37315:SF1">
    <property type="entry name" value="UPF0311 PROTEIN BLR7842"/>
    <property type="match status" value="1"/>
</dbReference>
<dbReference type="Proteomes" id="UP000222310">
    <property type="component" value="Unassembled WGS sequence"/>
</dbReference>
<dbReference type="RefSeq" id="WP_180267363.1">
    <property type="nucleotide sequence ID" value="NZ_LAHD01000067.1"/>
</dbReference>
<comment type="similarity">
    <text evidence="1">Belongs to the UPF0311 family.</text>
</comment>
<gene>
    <name evidence="2" type="ORF">VF08_21630</name>
</gene>
<dbReference type="HAMAP" id="MF_00775">
    <property type="entry name" value="UPF0311"/>
    <property type="match status" value="1"/>
</dbReference>
<name>A0A9Q6EK20_NOSLI</name>
<dbReference type="Pfam" id="PF11578">
    <property type="entry name" value="DUF3237"/>
    <property type="match status" value="1"/>
</dbReference>
<proteinExistence type="inferred from homology"/>
<sequence>MTTDIFDYSLEHIFSYRVTLKTPPEIVGPVPEGIRVNFYMLGGEVKGTKLNAKVLPVGGDWLTIRPDGVGILDVRSTFESNDGALIYTTFSGVLDLGEDGYQKFLNQELPELIPLRIAPRYHTAHPKYQWLNRIQCLGIGQSDLKNSQVHYNIYVIR</sequence>
<comment type="caution">
    <text evidence="2">The sequence shown here is derived from an EMBL/GenBank/DDBJ whole genome shotgun (WGS) entry which is preliminary data.</text>
</comment>